<dbReference type="RefSeq" id="WP_120557531.1">
    <property type="nucleotide sequence ID" value="NZ_RAWK01000140.1"/>
</dbReference>
<dbReference type="AlphaFoldDB" id="A0A3A8QFM3"/>
<evidence type="ECO:0000313" key="3">
    <source>
        <dbReference type="EMBL" id="RKH62024.1"/>
    </source>
</evidence>
<dbReference type="EMBL" id="RAWK01000140">
    <property type="protein sequence ID" value="RKH62024.1"/>
    <property type="molecule type" value="Genomic_DNA"/>
</dbReference>
<dbReference type="OrthoDB" id="3693644at2"/>
<dbReference type="Pfam" id="PF02517">
    <property type="entry name" value="Rce1-like"/>
    <property type="match status" value="1"/>
</dbReference>
<feature type="transmembrane region" description="Helical" evidence="1">
    <location>
        <begin position="113"/>
        <end position="134"/>
    </location>
</feature>
<dbReference type="GO" id="GO:0006508">
    <property type="term" value="P:proteolysis"/>
    <property type="evidence" value="ECO:0007669"/>
    <property type="project" value="UniProtKB-KW"/>
</dbReference>
<feature type="transmembrane region" description="Helical" evidence="1">
    <location>
        <begin position="72"/>
        <end position="93"/>
    </location>
</feature>
<dbReference type="Proteomes" id="UP000267003">
    <property type="component" value="Unassembled WGS sequence"/>
</dbReference>
<keyword evidence="1" id="KW-0812">Transmembrane</keyword>
<keyword evidence="3" id="KW-0645">Protease</keyword>
<dbReference type="InterPro" id="IPR042150">
    <property type="entry name" value="MmRce1-like"/>
</dbReference>
<keyword evidence="3" id="KW-0378">Hydrolase</keyword>
<evidence type="ECO:0000259" key="2">
    <source>
        <dbReference type="Pfam" id="PF02517"/>
    </source>
</evidence>
<keyword evidence="1" id="KW-0472">Membrane</keyword>
<feature type="transmembrane region" description="Helical" evidence="1">
    <location>
        <begin position="146"/>
        <end position="169"/>
    </location>
</feature>
<feature type="domain" description="CAAX prenyl protease 2/Lysostaphin resistance protein A-like" evidence="2">
    <location>
        <begin position="126"/>
        <end position="226"/>
    </location>
</feature>
<comment type="caution">
    <text evidence="3">The sequence shown here is derived from an EMBL/GenBank/DDBJ whole genome shotgun (WGS) entry which is preliminary data.</text>
</comment>
<keyword evidence="4" id="KW-1185">Reference proteome</keyword>
<keyword evidence="1" id="KW-1133">Transmembrane helix</keyword>
<evidence type="ECO:0000313" key="4">
    <source>
        <dbReference type="Proteomes" id="UP000267003"/>
    </source>
</evidence>
<keyword evidence="3" id="KW-0482">Metalloprotease</keyword>
<proteinExistence type="predicted"/>
<gene>
    <name evidence="3" type="ORF">D7W81_22930</name>
</gene>
<dbReference type="PANTHER" id="PTHR35797">
    <property type="entry name" value="PROTEASE-RELATED"/>
    <property type="match status" value="1"/>
</dbReference>
<dbReference type="GO" id="GO:0004175">
    <property type="term" value="F:endopeptidase activity"/>
    <property type="evidence" value="ECO:0007669"/>
    <property type="project" value="UniProtKB-ARBA"/>
</dbReference>
<dbReference type="PANTHER" id="PTHR35797:SF1">
    <property type="entry name" value="PROTEASE"/>
    <property type="match status" value="1"/>
</dbReference>
<name>A0A3A8QFM3_9BACT</name>
<dbReference type="GO" id="GO:0008237">
    <property type="term" value="F:metallopeptidase activity"/>
    <property type="evidence" value="ECO:0007669"/>
    <property type="project" value="UniProtKB-KW"/>
</dbReference>
<feature type="transmembrane region" description="Helical" evidence="1">
    <location>
        <begin position="189"/>
        <end position="206"/>
    </location>
</feature>
<feature type="transmembrane region" description="Helical" evidence="1">
    <location>
        <begin position="33"/>
        <end position="51"/>
    </location>
</feature>
<dbReference type="InterPro" id="IPR003675">
    <property type="entry name" value="Rce1/LyrA-like_dom"/>
</dbReference>
<organism evidence="3 4">
    <name type="scientific">Corallococcus aberystwythensis</name>
    <dbReference type="NCBI Taxonomy" id="2316722"/>
    <lineage>
        <taxon>Bacteria</taxon>
        <taxon>Pseudomonadati</taxon>
        <taxon>Myxococcota</taxon>
        <taxon>Myxococcia</taxon>
        <taxon>Myxococcales</taxon>
        <taxon>Cystobacterineae</taxon>
        <taxon>Myxococcaceae</taxon>
        <taxon>Corallococcus</taxon>
    </lineage>
</organism>
<accession>A0A3A8QFM3</accession>
<evidence type="ECO:0000256" key="1">
    <source>
        <dbReference type="SAM" id="Phobius"/>
    </source>
</evidence>
<reference evidence="4" key="1">
    <citation type="submission" date="2018-09" db="EMBL/GenBank/DDBJ databases">
        <authorList>
            <person name="Livingstone P.G."/>
            <person name="Whitworth D.E."/>
        </authorList>
    </citation>
    <scope>NUCLEOTIDE SEQUENCE [LARGE SCALE GENOMIC DNA]</scope>
    <source>
        <strain evidence="4">AB050A</strain>
    </source>
</reference>
<dbReference type="GO" id="GO:0080120">
    <property type="term" value="P:CAAX-box protein maturation"/>
    <property type="evidence" value="ECO:0007669"/>
    <property type="project" value="UniProtKB-ARBA"/>
</dbReference>
<sequence length="280" mass="29704">MAFFLCVLALLMAACMAALLRTQGLLEEHLGLALAFMWTPALASVVARLALREGFQDVSFRLGGAQGRRAVLVAWLLPALAAGLAYGVAWGAGLVAFSPPTLRDFGLEGLPPLARFGVLLAINLTGGLLISAVTATGEELGWRGYLLTRLVAAGVRYPVLWSGLIWWAWHLPLLVSGRYRVGPEPWLSPALFLIPILAASYVMARLRFTTGSVWPAVMLHSSSNAVVQAAFDASSSDASLWVGESGLLVCLTSLLGAALIARWWAPRLPAGVTPRPAPGP</sequence>
<protein>
    <submittedName>
        <fullName evidence="3">CPBP family intramembrane metalloprotease</fullName>
    </submittedName>
</protein>